<protein>
    <submittedName>
        <fullName evidence="2">Uncharacterized protein</fullName>
    </submittedName>
</protein>
<proteinExistence type="predicted"/>
<evidence type="ECO:0000313" key="2">
    <source>
        <dbReference type="EMBL" id="CAI9158961.1"/>
    </source>
</evidence>
<sequence length="125" mass="13643">MQQGLRLSVKATLSFDTCVLSQEGICPFERESVGWSSQGVCASLVPGERRFWNSGERNARSQLTLSPRSPQADLRRLSSFSSQVRSPLGKSCSTPGSPPHAHQPLDGHSLSFPSPKSLCHPLHIF</sequence>
<name>A0ABN8YEI8_RANTA</name>
<reference evidence="2" key="1">
    <citation type="submission" date="2023-04" db="EMBL/GenBank/DDBJ databases">
        <authorList>
            <consortium name="ELIXIR-Norway"/>
        </authorList>
    </citation>
    <scope>NUCLEOTIDE SEQUENCE [LARGE SCALE GENOMIC DNA]</scope>
</reference>
<feature type="region of interest" description="Disordered" evidence="1">
    <location>
        <begin position="80"/>
        <end position="108"/>
    </location>
</feature>
<gene>
    <name evidence="2" type="ORF">MRATA1EN1_LOCUS7923</name>
</gene>
<feature type="compositionally biased region" description="Polar residues" evidence="1">
    <location>
        <begin position="80"/>
        <end position="95"/>
    </location>
</feature>
<dbReference type="Proteomes" id="UP001176941">
    <property type="component" value="Chromosome 18"/>
</dbReference>
<evidence type="ECO:0000256" key="1">
    <source>
        <dbReference type="SAM" id="MobiDB-lite"/>
    </source>
</evidence>
<organism evidence="2 3">
    <name type="scientific">Rangifer tarandus platyrhynchus</name>
    <name type="common">Svalbard reindeer</name>
    <dbReference type="NCBI Taxonomy" id="3082113"/>
    <lineage>
        <taxon>Eukaryota</taxon>
        <taxon>Metazoa</taxon>
        <taxon>Chordata</taxon>
        <taxon>Craniata</taxon>
        <taxon>Vertebrata</taxon>
        <taxon>Euteleostomi</taxon>
        <taxon>Mammalia</taxon>
        <taxon>Eutheria</taxon>
        <taxon>Laurasiatheria</taxon>
        <taxon>Artiodactyla</taxon>
        <taxon>Ruminantia</taxon>
        <taxon>Pecora</taxon>
        <taxon>Cervidae</taxon>
        <taxon>Odocoileinae</taxon>
        <taxon>Rangifer</taxon>
    </lineage>
</organism>
<accession>A0ABN8YEI8</accession>
<evidence type="ECO:0000313" key="3">
    <source>
        <dbReference type="Proteomes" id="UP001176941"/>
    </source>
</evidence>
<keyword evidence="3" id="KW-1185">Reference proteome</keyword>
<dbReference type="EMBL" id="OX459954">
    <property type="protein sequence ID" value="CAI9158961.1"/>
    <property type="molecule type" value="Genomic_DNA"/>
</dbReference>